<organism evidence="2">
    <name type="scientific">Magallana gigas</name>
    <name type="common">Pacific oyster</name>
    <name type="synonym">Crassostrea gigas</name>
    <dbReference type="NCBI Taxonomy" id="29159"/>
    <lineage>
        <taxon>Eukaryota</taxon>
        <taxon>Metazoa</taxon>
        <taxon>Spiralia</taxon>
        <taxon>Lophotrochozoa</taxon>
        <taxon>Mollusca</taxon>
        <taxon>Bivalvia</taxon>
        <taxon>Autobranchia</taxon>
        <taxon>Pteriomorphia</taxon>
        <taxon>Ostreida</taxon>
        <taxon>Ostreoidea</taxon>
        <taxon>Ostreidae</taxon>
        <taxon>Magallana</taxon>
    </lineage>
</organism>
<dbReference type="InterPro" id="IPR036397">
    <property type="entry name" value="RNaseH_sf"/>
</dbReference>
<dbReference type="GO" id="GO:0003676">
    <property type="term" value="F:nucleic acid binding"/>
    <property type="evidence" value="ECO:0007669"/>
    <property type="project" value="InterPro"/>
</dbReference>
<gene>
    <name evidence="2" type="ORF">CGI_10007419</name>
</gene>
<dbReference type="InterPro" id="IPR057617">
    <property type="entry name" value="PML_C"/>
</dbReference>
<reference evidence="2" key="1">
    <citation type="journal article" date="2012" name="Nature">
        <title>The oyster genome reveals stress adaptation and complexity of shell formation.</title>
        <authorList>
            <person name="Zhang G."/>
            <person name="Fang X."/>
            <person name="Guo X."/>
            <person name="Li L."/>
            <person name="Luo R."/>
            <person name="Xu F."/>
            <person name="Yang P."/>
            <person name="Zhang L."/>
            <person name="Wang X."/>
            <person name="Qi H."/>
            <person name="Xiong Z."/>
            <person name="Que H."/>
            <person name="Xie Y."/>
            <person name="Holland P.W."/>
            <person name="Paps J."/>
            <person name="Zhu Y."/>
            <person name="Wu F."/>
            <person name="Chen Y."/>
            <person name="Wang J."/>
            <person name="Peng C."/>
            <person name="Meng J."/>
            <person name="Yang L."/>
            <person name="Liu J."/>
            <person name="Wen B."/>
            <person name="Zhang N."/>
            <person name="Huang Z."/>
            <person name="Zhu Q."/>
            <person name="Feng Y."/>
            <person name="Mount A."/>
            <person name="Hedgecock D."/>
            <person name="Xu Z."/>
            <person name="Liu Y."/>
            <person name="Domazet-Loso T."/>
            <person name="Du Y."/>
            <person name="Sun X."/>
            <person name="Zhang S."/>
            <person name="Liu B."/>
            <person name="Cheng P."/>
            <person name="Jiang X."/>
            <person name="Li J."/>
            <person name="Fan D."/>
            <person name="Wang W."/>
            <person name="Fu W."/>
            <person name="Wang T."/>
            <person name="Wang B."/>
            <person name="Zhang J."/>
            <person name="Peng Z."/>
            <person name="Li Y."/>
            <person name="Li N."/>
            <person name="Wang J."/>
            <person name="Chen M."/>
            <person name="He Y."/>
            <person name="Tan F."/>
            <person name="Song X."/>
            <person name="Zheng Q."/>
            <person name="Huang R."/>
            <person name="Yang H."/>
            <person name="Du X."/>
            <person name="Chen L."/>
            <person name="Yang M."/>
            <person name="Gaffney P.M."/>
            <person name="Wang S."/>
            <person name="Luo L."/>
            <person name="She Z."/>
            <person name="Ming Y."/>
            <person name="Huang W."/>
            <person name="Zhang S."/>
            <person name="Huang B."/>
            <person name="Zhang Y."/>
            <person name="Qu T."/>
            <person name="Ni P."/>
            <person name="Miao G."/>
            <person name="Wang J."/>
            <person name="Wang Q."/>
            <person name="Steinberg C.E."/>
            <person name="Wang H."/>
            <person name="Li N."/>
            <person name="Qian L."/>
            <person name="Zhang G."/>
            <person name="Li Y."/>
            <person name="Yang H."/>
            <person name="Liu X."/>
            <person name="Wang J."/>
            <person name="Yin Y."/>
            <person name="Wang J."/>
        </authorList>
    </citation>
    <scope>NUCLEOTIDE SEQUENCE [LARGE SCALE GENOMIC DNA]</scope>
    <source>
        <strain evidence="2">05x7-T-G4-1.051#20</strain>
    </source>
</reference>
<evidence type="ECO:0000313" key="2">
    <source>
        <dbReference type="EMBL" id="EKC19858.1"/>
    </source>
</evidence>
<dbReference type="HOGENOM" id="CLU_641327_0_0_1"/>
<dbReference type="InParanoid" id="K1PE50"/>
<protein>
    <recommendedName>
        <fullName evidence="1">PML C-terminal domain-containing protein</fullName>
    </recommendedName>
</protein>
<evidence type="ECO:0000259" key="1">
    <source>
        <dbReference type="Pfam" id="PF25244"/>
    </source>
</evidence>
<sequence length="428" mass="48167">MHALQACNKVSEFTEVVNGFVDTLKLFNFVKPGLSSYWQENLCECLSGIVYTAHNAIGDVSALKTLVQSYFTSSELDKPDIQRCSVTVQSVIASYLYSCQIRLNLPSLQPLVARKISSQGIARKIAGSGLQFTHLQTAFNDDNQNESYTPSATFTATPTVALDDPVYDSRSGVVEEYDEKTALDDILELKEEEEKVKETEKEKKSADDQKGKDVRKRALENLSKGVDVNRRILRENEPDIKPRNSGRRWTTCVASVSYKWTRKSHTYLVYLVRMRQTNITLKVIISSLNYARLEHGSGRRNMVIVADMEIPLENAYIKLVKKVLSAYNVKVTFCLPWIVDEVGRILTSDGMEFPFSCVAFLSGWKADKSSGTMTIAEDTHRMHRPAVAFDTCTVSLTSWWNSQRLQTLKTPVAEAEVVQPLTSFHDSS</sequence>
<proteinExistence type="predicted"/>
<dbReference type="Gene3D" id="3.30.420.10">
    <property type="entry name" value="Ribonuclease H-like superfamily/Ribonuclease H"/>
    <property type="match status" value="1"/>
</dbReference>
<accession>K1PE50</accession>
<feature type="domain" description="PML C-terminal" evidence="1">
    <location>
        <begin position="104"/>
        <end position="145"/>
    </location>
</feature>
<dbReference type="AlphaFoldDB" id="K1PE50"/>
<dbReference type="EMBL" id="JH815929">
    <property type="protein sequence ID" value="EKC19858.1"/>
    <property type="molecule type" value="Genomic_DNA"/>
</dbReference>
<dbReference type="Pfam" id="PF25244">
    <property type="entry name" value="PML_C"/>
    <property type="match status" value="1"/>
</dbReference>
<name>K1PE50_MAGGI</name>